<sequence>MELKRSTTIYDKPHNDGKKIIKSNLLNPPHHSKAHSNDFLQENFQTPFSNLNVSVEKSHTLDLRKKKSPRKDEKSIECVYPSHIEVIEKIKKIKSLAHPLPFSPITEPPNLPYGKKSVMLQKKIKERLDNVEYVLPQEPYLMEIFLKRIKETERVIRQEKEFICKIRKFKPKIQLKHMKKRDNKNKSVMETKINRRNKTPITLSRTGIVVGSANHT</sequence>
<proteinExistence type="predicted"/>
<protein>
    <submittedName>
        <fullName evidence="1">Uncharacterized protein</fullName>
    </submittedName>
</protein>
<keyword evidence="2" id="KW-1185">Reference proteome</keyword>
<gene>
    <name evidence="1" type="ORF">SteCoe_6171</name>
</gene>
<dbReference type="Proteomes" id="UP000187209">
    <property type="component" value="Unassembled WGS sequence"/>
</dbReference>
<evidence type="ECO:0000313" key="2">
    <source>
        <dbReference type="Proteomes" id="UP000187209"/>
    </source>
</evidence>
<accession>A0A1R2CQN2</accession>
<dbReference type="EMBL" id="MPUH01000084">
    <property type="protein sequence ID" value="OMJ91283.1"/>
    <property type="molecule type" value="Genomic_DNA"/>
</dbReference>
<comment type="caution">
    <text evidence="1">The sequence shown here is derived from an EMBL/GenBank/DDBJ whole genome shotgun (WGS) entry which is preliminary data.</text>
</comment>
<dbReference type="AlphaFoldDB" id="A0A1R2CQN2"/>
<name>A0A1R2CQN2_9CILI</name>
<organism evidence="1 2">
    <name type="scientific">Stentor coeruleus</name>
    <dbReference type="NCBI Taxonomy" id="5963"/>
    <lineage>
        <taxon>Eukaryota</taxon>
        <taxon>Sar</taxon>
        <taxon>Alveolata</taxon>
        <taxon>Ciliophora</taxon>
        <taxon>Postciliodesmatophora</taxon>
        <taxon>Heterotrichea</taxon>
        <taxon>Heterotrichida</taxon>
        <taxon>Stentoridae</taxon>
        <taxon>Stentor</taxon>
    </lineage>
</organism>
<evidence type="ECO:0000313" key="1">
    <source>
        <dbReference type="EMBL" id="OMJ91283.1"/>
    </source>
</evidence>
<reference evidence="1 2" key="1">
    <citation type="submission" date="2016-11" db="EMBL/GenBank/DDBJ databases">
        <title>The macronuclear genome of Stentor coeruleus: a giant cell with tiny introns.</title>
        <authorList>
            <person name="Slabodnick M."/>
            <person name="Ruby J.G."/>
            <person name="Reiff S.B."/>
            <person name="Swart E.C."/>
            <person name="Gosai S."/>
            <person name="Prabakaran S."/>
            <person name="Witkowska E."/>
            <person name="Larue G.E."/>
            <person name="Fisher S."/>
            <person name="Freeman R.M."/>
            <person name="Gunawardena J."/>
            <person name="Chu W."/>
            <person name="Stover N.A."/>
            <person name="Gregory B.D."/>
            <person name="Nowacki M."/>
            <person name="Derisi J."/>
            <person name="Roy S.W."/>
            <person name="Marshall W.F."/>
            <person name="Sood P."/>
        </authorList>
    </citation>
    <scope>NUCLEOTIDE SEQUENCE [LARGE SCALE GENOMIC DNA]</scope>
    <source>
        <strain evidence="1">WM001</strain>
    </source>
</reference>